<keyword evidence="3" id="KW-1185">Reference proteome</keyword>
<organism evidence="2 3">
    <name type="scientific">Marasmiellus scandens</name>
    <dbReference type="NCBI Taxonomy" id="2682957"/>
    <lineage>
        <taxon>Eukaryota</taxon>
        <taxon>Fungi</taxon>
        <taxon>Dikarya</taxon>
        <taxon>Basidiomycota</taxon>
        <taxon>Agaricomycotina</taxon>
        <taxon>Agaricomycetes</taxon>
        <taxon>Agaricomycetidae</taxon>
        <taxon>Agaricales</taxon>
        <taxon>Marasmiineae</taxon>
        <taxon>Omphalotaceae</taxon>
        <taxon>Marasmiellus</taxon>
    </lineage>
</organism>
<evidence type="ECO:0000313" key="3">
    <source>
        <dbReference type="Proteomes" id="UP001498398"/>
    </source>
</evidence>
<evidence type="ECO:0000256" key="1">
    <source>
        <dbReference type="SAM" id="MobiDB-lite"/>
    </source>
</evidence>
<dbReference type="Proteomes" id="UP001498398">
    <property type="component" value="Unassembled WGS sequence"/>
</dbReference>
<protein>
    <submittedName>
        <fullName evidence="2">Uncharacterized protein</fullName>
    </submittedName>
</protein>
<feature type="region of interest" description="Disordered" evidence="1">
    <location>
        <begin position="295"/>
        <end position="323"/>
    </location>
</feature>
<comment type="caution">
    <text evidence="2">The sequence shown here is derived from an EMBL/GenBank/DDBJ whole genome shotgun (WGS) entry which is preliminary data.</text>
</comment>
<gene>
    <name evidence="2" type="ORF">VKT23_004733</name>
</gene>
<dbReference type="EMBL" id="JBANRG010000004">
    <property type="protein sequence ID" value="KAK7467680.1"/>
    <property type="molecule type" value="Genomic_DNA"/>
</dbReference>
<name>A0ABR1JVI0_9AGAR</name>
<proteinExistence type="predicted"/>
<accession>A0ABR1JVI0</accession>
<reference evidence="2 3" key="1">
    <citation type="submission" date="2024-01" db="EMBL/GenBank/DDBJ databases">
        <title>A draft genome for the cacao thread blight pathogen Marasmiellus scandens.</title>
        <authorList>
            <person name="Baruah I.K."/>
            <person name="Leung J."/>
            <person name="Bukari Y."/>
            <person name="Amoako-Attah I."/>
            <person name="Meinhardt L.W."/>
            <person name="Bailey B.A."/>
            <person name="Cohen S.P."/>
        </authorList>
    </citation>
    <scope>NUCLEOTIDE SEQUENCE [LARGE SCALE GENOMIC DNA]</scope>
    <source>
        <strain evidence="2 3">GH-19</strain>
    </source>
</reference>
<sequence>MSRTVEKNTRSRPFDLRIIFTYALARFSDILTKNDSGITLKVAIPDILALELPAPSTQRMEVITDCCFEYGWFDETNDLGSLCMLLVKKIGHPDHWDSHNRKMRDLGIVQVELYGPFDLYRCTKTAERPPENLALPLTLIDNLQKRKRHDSDHSEVLVKRPRLEQARPLSYEEERRSRQQAEHEARYMAAALTEQVTINVQLGEKLRSSWQERERMRAENRAIAAILRKTEVALGSKGGFGNSIKGESVDLERIAADAALERLEADETTEKLAAYEHLQLRHKVIILEDRLKTLKGQKDQQTGSSEEREAESQEDSDMEQENSLGVVESLSLVEQRNKKTRHDGFRQYRGQYAARGGFHQTSQRAQIQRNATVLSTNRLPNSLDHLCRAQTPGA</sequence>
<evidence type="ECO:0000313" key="2">
    <source>
        <dbReference type="EMBL" id="KAK7467680.1"/>
    </source>
</evidence>